<dbReference type="PANTHER" id="PTHR10492:SF78">
    <property type="entry name" value="ATP-DEPENDENT DNA HELICASE"/>
    <property type="match status" value="1"/>
</dbReference>
<dbReference type="SMR" id="A0A0R0HGV9"/>
<dbReference type="GO" id="GO:0006281">
    <property type="term" value="P:DNA repair"/>
    <property type="evidence" value="ECO:0007669"/>
    <property type="project" value="UniProtKB-KW"/>
</dbReference>
<dbReference type="EC" id="5.6.2.3" evidence="1"/>
<dbReference type="OMA" id="QIHERSP"/>
<evidence type="ECO:0000256" key="1">
    <source>
        <dbReference type="RuleBase" id="RU363044"/>
    </source>
</evidence>
<dbReference type="InterPro" id="IPR010285">
    <property type="entry name" value="DNA_helicase_pif1-like_DEAD"/>
</dbReference>
<dbReference type="GO" id="GO:0006310">
    <property type="term" value="P:DNA recombination"/>
    <property type="evidence" value="ECO:0007669"/>
    <property type="project" value="UniProtKB-KW"/>
</dbReference>
<dbReference type="GO" id="GO:0016787">
    <property type="term" value="F:hydrolase activity"/>
    <property type="evidence" value="ECO:0007669"/>
    <property type="project" value="UniProtKB-KW"/>
</dbReference>
<dbReference type="Gramene" id="KRH25695">
    <property type="protein sequence ID" value="KRH25695"/>
    <property type="gene ID" value="GLYMA_12G121300"/>
</dbReference>
<dbReference type="PANTHER" id="PTHR10492">
    <property type="match status" value="1"/>
</dbReference>
<comment type="similarity">
    <text evidence="1">Belongs to the helicase family.</text>
</comment>
<keyword evidence="6" id="KW-1185">Reference proteome</keyword>
<reference evidence="5" key="2">
    <citation type="submission" date="2018-02" db="UniProtKB">
        <authorList>
            <consortium name="EnsemblPlants"/>
        </authorList>
    </citation>
    <scope>IDENTIFICATION</scope>
    <source>
        <strain evidence="5">Williams 82</strain>
    </source>
</reference>
<evidence type="ECO:0000313" key="5">
    <source>
        <dbReference type="EnsemblPlants" id="KRH25695"/>
    </source>
</evidence>
<dbReference type="Pfam" id="PF05970">
    <property type="entry name" value="PIF1"/>
    <property type="match status" value="1"/>
</dbReference>
<dbReference type="GO" id="GO:0005524">
    <property type="term" value="F:ATP binding"/>
    <property type="evidence" value="ECO:0007669"/>
    <property type="project" value="UniProtKB-KW"/>
</dbReference>
<organism evidence="4">
    <name type="scientific">Glycine max</name>
    <name type="common">Soybean</name>
    <name type="synonym">Glycine hispida</name>
    <dbReference type="NCBI Taxonomy" id="3847"/>
    <lineage>
        <taxon>Eukaryota</taxon>
        <taxon>Viridiplantae</taxon>
        <taxon>Streptophyta</taxon>
        <taxon>Embryophyta</taxon>
        <taxon>Tracheophyta</taxon>
        <taxon>Spermatophyta</taxon>
        <taxon>Magnoliopsida</taxon>
        <taxon>eudicotyledons</taxon>
        <taxon>Gunneridae</taxon>
        <taxon>Pentapetalae</taxon>
        <taxon>rosids</taxon>
        <taxon>fabids</taxon>
        <taxon>Fabales</taxon>
        <taxon>Fabaceae</taxon>
        <taxon>Papilionoideae</taxon>
        <taxon>50 kb inversion clade</taxon>
        <taxon>NPAAA clade</taxon>
        <taxon>indigoferoid/millettioid clade</taxon>
        <taxon>Phaseoleae</taxon>
        <taxon>Glycine</taxon>
        <taxon>Glycine subgen. Soja</taxon>
    </lineage>
</organism>
<accession>A0A0R0HGV9</accession>
<keyword evidence="1" id="KW-0347">Helicase</keyword>
<dbReference type="GO" id="GO:0043139">
    <property type="term" value="F:5'-3' DNA helicase activity"/>
    <property type="evidence" value="ECO:0007669"/>
    <property type="project" value="UniProtKB-EC"/>
</dbReference>
<dbReference type="EMBL" id="CM000845">
    <property type="protein sequence ID" value="KRH25695.1"/>
    <property type="molecule type" value="Genomic_DNA"/>
</dbReference>
<dbReference type="Pfam" id="PF14214">
    <property type="entry name" value="Helitron_like_N"/>
    <property type="match status" value="1"/>
</dbReference>
<reference evidence="4 5" key="1">
    <citation type="journal article" date="2010" name="Nature">
        <title>Genome sequence of the palaeopolyploid soybean.</title>
        <authorList>
            <person name="Schmutz J."/>
            <person name="Cannon S.B."/>
            <person name="Schlueter J."/>
            <person name="Ma J."/>
            <person name="Mitros T."/>
            <person name="Nelson W."/>
            <person name="Hyten D.L."/>
            <person name="Song Q."/>
            <person name="Thelen J.J."/>
            <person name="Cheng J."/>
            <person name="Xu D."/>
            <person name="Hellsten U."/>
            <person name="May G.D."/>
            <person name="Yu Y."/>
            <person name="Sakurai T."/>
            <person name="Umezawa T."/>
            <person name="Bhattacharyya M.K."/>
            <person name="Sandhu D."/>
            <person name="Valliyodan B."/>
            <person name="Lindquist E."/>
            <person name="Peto M."/>
            <person name="Grant D."/>
            <person name="Shu S."/>
            <person name="Goodstein D."/>
            <person name="Barry K."/>
            <person name="Futrell-Griggs M."/>
            <person name="Abernathy B."/>
            <person name="Du J."/>
            <person name="Tian Z."/>
            <person name="Zhu L."/>
            <person name="Gill N."/>
            <person name="Joshi T."/>
            <person name="Libault M."/>
            <person name="Sethuraman A."/>
            <person name="Zhang X.-C."/>
            <person name="Shinozaki K."/>
            <person name="Nguyen H.T."/>
            <person name="Wing R.A."/>
            <person name="Cregan P."/>
            <person name="Specht J."/>
            <person name="Grimwood J."/>
            <person name="Rokhsar D."/>
            <person name="Stacey G."/>
            <person name="Shoemaker R.C."/>
            <person name="Jackson S.A."/>
        </authorList>
    </citation>
    <scope>NUCLEOTIDE SEQUENCE</scope>
    <source>
        <strain evidence="5">cv. Williams 82</strain>
        <tissue evidence="4">Callus</tissue>
    </source>
</reference>
<dbReference type="InterPro" id="IPR025476">
    <property type="entry name" value="Helitron_helicase-like"/>
</dbReference>
<dbReference type="Proteomes" id="UP000008827">
    <property type="component" value="Chromosome 12"/>
</dbReference>
<evidence type="ECO:0000259" key="3">
    <source>
        <dbReference type="Pfam" id="PF14214"/>
    </source>
</evidence>
<keyword evidence="1" id="KW-0234">DNA repair</keyword>
<keyword evidence="1" id="KW-0547">Nucleotide-binding</keyword>
<dbReference type="EnsemblPlants" id="KRH25695">
    <property type="protein sequence ID" value="KRH25695"/>
    <property type="gene ID" value="GLYMA_12G121300"/>
</dbReference>
<reference evidence="4" key="3">
    <citation type="submission" date="2018-07" db="EMBL/GenBank/DDBJ databases">
        <title>WGS assembly of Glycine max.</title>
        <authorList>
            <person name="Schmutz J."/>
            <person name="Cannon S."/>
            <person name="Schlueter J."/>
            <person name="Ma J."/>
            <person name="Mitros T."/>
            <person name="Nelson W."/>
            <person name="Hyten D."/>
            <person name="Song Q."/>
            <person name="Thelen J."/>
            <person name="Cheng J."/>
            <person name="Xu D."/>
            <person name="Hellsten U."/>
            <person name="May G."/>
            <person name="Yu Y."/>
            <person name="Sakurai T."/>
            <person name="Umezawa T."/>
            <person name="Bhattacharyya M."/>
            <person name="Sandhu D."/>
            <person name="Valliyodan B."/>
            <person name="Lindquist E."/>
            <person name="Peto M."/>
            <person name="Grant D."/>
            <person name="Shu S."/>
            <person name="Goodstein D."/>
            <person name="Barry K."/>
            <person name="Futrell-Griggs M."/>
            <person name="Abernathy B."/>
            <person name="Du J."/>
            <person name="Tian Z."/>
            <person name="Zhu L."/>
            <person name="Gill N."/>
            <person name="Joshi T."/>
            <person name="Libault M."/>
            <person name="Sethuraman A."/>
            <person name="Zhang X."/>
            <person name="Shinozaki K."/>
            <person name="Nguyen H."/>
            <person name="Wing R."/>
            <person name="Cregan P."/>
            <person name="Specht J."/>
            <person name="Grimwood J."/>
            <person name="Rokhsar D."/>
            <person name="Stacey G."/>
            <person name="Shoemaker R."/>
            <person name="Jackson S."/>
        </authorList>
    </citation>
    <scope>NUCLEOTIDE SEQUENCE</scope>
    <source>
        <tissue evidence="4">Callus</tissue>
    </source>
</reference>
<sequence length="707" mass="82802">MFDEYNVFAKSFRMAKERYDNFHTKNLNLQLIAYRTKDGRIYNLPTILEVAVVIFGDADIILEKHSGRLQRINELDASYLGLQYPLLFPYGEDGYHNDIKHRDMDDSDQRKRNKLTIREFLCFRLQSRVGEEQLMFIRNHKKKLHYDKYNTLKNSQQADESQHVNCGKRIILPSSFVGSRRYMDQLYFGGMTICSSIDFLNLFLSFTCYPYCPGIQRSILALNLTAQDRLDIVTRIFKLKLEQLMFDLCLTYHLAIAYIYTIEFQNRGLPHAYILLFLHPTNKKSPCMEDGKCSRFFPKKWKCETVVDQDGYPIYRRRNDGKYIEKNRYVVPYNPNLLLRYQAHLNIEWCNQSTFIKYLFQYINKGYDRIIATLVPVQNNDGTTGQCFDDVKHYVDERYISSCEACWRIFSFQIHERSPTVKRLYFYLPSENSIIFEDDDDIEALLSKPIVKDSILFNEGKHLTYVQFIKKFTYVAKDRHWKPRKRGYTFGRLIWVPLSIGELYYLSMMLVFVKGPNDYEEILTVNGQLYPTFREACFAIGFLLDDKEYIQALREAYHWEQTKIFNSTMNVVNRQVGGIFFLYGYGGTEKTFIWKTLACALCSKGDIVLTIASSGISSLLLPNDKTAHSKFVILVPTLENSTCNIHQNVGDGKLGEGNDGFFEIEIPSDFLIRNFTDPIESIVTHTYPNIQHNYNNEKFMKSRAILA</sequence>
<keyword evidence="1" id="KW-0227">DNA damage</keyword>
<dbReference type="AlphaFoldDB" id="A0A0R0HGV9"/>
<dbReference type="InterPro" id="IPR027417">
    <property type="entry name" value="P-loop_NTPase"/>
</dbReference>
<evidence type="ECO:0000313" key="4">
    <source>
        <dbReference type="EMBL" id="KRH25695.1"/>
    </source>
</evidence>
<dbReference type="GO" id="GO:0000723">
    <property type="term" value="P:telomere maintenance"/>
    <property type="evidence" value="ECO:0007669"/>
    <property type="project" value="InterPro"/>
</dbReference>
<dbReference type="Gene3D" id="3.40.50.300">
    <property type="entry name" value="P-loop containing nucleotide triphosphate hydrolases"/>
    <property type="match status" value="1"/>
</dbReference>
<keyword evidence="1" id="KW-0378">Hydrolase</keyword>
<evidence type="ECO:0000259" key="2">
    <source>
        <dbReference type="Pfam" id="PF05970"/>
    </source>
</evidence>
<keyword evidence="1" id="KW-0233">DNA recombination</keyword>
<dbReference type="STRING" id="3847.A0A0R0HGV9"/>
<comment type="cofactor">
    <cofactor evidence="1">
        <name>Mg(2+)</name>
        <dbReference type="ChEBI" id="CHEBI:18420"/>
    </cofactor>
</comment>
<protein>
    <recommendedName>
        <fullName evidence="1">ATP-dependent DNA helicase</fullName>
        <ecNumber evidence="1">5.6.2.3</ecNumber>
    </recommendedName>
</protein>
<keyword evidence="1" id="KW-0067">ATP-binding</keyword>
<proteinExistence type="inferred from homology"/>
<comment type="catalytic activity">
    <reaction evidence="1">
        <text>ATP + H2O = ADP + phosphate + H(+)</text>
        <dbReference type="Rhea" id="RHEA:13065"/>
        <dbReference type="ChEBI" id="CHEBI:15377"/>
        <dbReference type="ChEBI" id="CHEBI:15378"/>
        <dbReference type="ChEBI" id="CHEBI:30616"/>
        <dbReference type="ChEBI" id="CHEBI:43474"/>
        <dbReference type="ChEBI" id="CHEBI:456216"/>
        <dbReference type="EC" id="5.6.2.3"/>
    </reaction>
</comment>
<dbReference type="InParanoid" id="A0A0R0HGV9"/>
<evidence type="ECO:0000313" key="6">
    <source>
        <dbReference type="Proteomes" id="UP000008827"/>
    </source>
</evidence>
<feature type="domain" description="DNA helicase Pif1-like DEAD-box helicase" evidence="2">
    <location>
        <begin position="560"/>
        <end position="648"/>
    </location>
</feature>
<feature type="domain" description="Helitron helicase-like" evidence="3">
    <location>
        <begin position="120"/>
        <end position="276"/>
    </location>
</feature>
<gene>
    <name evidence="4" type="ORF">GLYMA_12G121300</name>
</gene>
<name>A0A0R0HGV9_SOYBN</name>